<gene>
    <name evidence="11" type="ORF">FHG66_11940</name>
</gene>
<comment type="subcellular location">
    <subcellularLocation>
        <location evidence="1">Cell membrane</location>
    </subcellularLocation>
</comment>
<evidence type="ECO:0000256" key="1">
    <source>
        <dbReference type="ARBA" id="ARBA00004236"/>
    </source>
</evidence>
<keyword evidence="7 9" id="KW-0472">Membrane</keyword>
<keyword evidence="8" id="KW-0270">Exopolysaccharide synthesis</keyword>
<feature type="transmembrane region" description="Helical" evidence="9">
    <location>
        <begin position="32"/>
        <end position="53"/>
    </location>
</feature>
<evidence type="ECO:0000256" key="8">
    <source>
        <dbReference type="ARBA" id="ARBA00023169"/>
    </source>
</evidence>
<keyword evidence="4 11" id="KW-0808">Transferase</keyword>
<dbReference type="EMBL" id="VDFU01000013">
    <property type="protein sequence ID" value="TNC49155.1"/>
    <property type="molecule type" value="Genomic_DNA"/>
</dbReference>
<evidence type="ECO:0000256" key="7">
    <source>
        <dbReference type="ARBA" id="ARBA00023136"/>
    </source>
</evidence>
<evidence type="ECO:0000256" key="4">
    <source>
        <dbReference type="ARBA" id="ARBA00022679"/>
    </source>
</evidence>
<evidence type="ECO:0000256" key="9">
    <source>
        <dbReference type="SAM" id="Phobius"/>
    </source>
</evidence>
<proteinExistence type="inferred from homology"/>
<evidence type="ECO:0000256" key="3">
    <source>
        <dbReference type="ARBA" id="ARBA00022475"/>
    </source>
</evidence>
<evidence type="ECO:0000313" key="12">
    <source>
        <dbReference type="Proteomes" id="UP000305887"/>
    </source>
</evidence>
<sequence length="222" mass="24975">MSVSSVDRFANDPQEGGYNGFYRCYGKRALDLALILAFAPVWVLVVLLLAGLVRLGGGSAFYGHQRVGLHGRVFSCWKIRTMVPNADEILRRHLANDPQARQEWADNFKLVNDPRVTRLGAFLRATSLDELPQLWNVLCGDMSLVGPRPVTTKELERFEGFERVYMVSPPGLTGLWQVSGRNNLEYSARVQLESRYARLCSLRTDVHILFLTVGAVLKRTGH</sequence>
<keyword evidence="3" id="KW-1003">Cell membrane</keyword>
<feature type="domain" description="Bacterial sugar transferase" evidence="10">
    <location>
        <begin position="27"/>
        <end position="218"/>
    </location>
</feature>
<protein>
    <submittedName>
        <fullName evidence="11">Sugar transferase</fullName>
    </submittedName>
</protein>
<comment type="caution">
    <text evidence="11">The sequence shown here is derived from an EMBL/GenBank/DDBJ whole genome shotgun (WGS) entry which is preliminary data.</text>
</comment>
<dbReference type="GO" id="GO:0005886">
    <property type="term" value="C:plasma membrane"/>
    <property type="evidence" value="ECO:0007669"/>
    <property type="project" value="UniProtKB-SubCell"/>
</dbReference>
<dbReference type="GO" id="GO:0000271">
    <property type="term" value="P:polysaccharide biosynthetic process"/>
    <property type="evidence" value="ECO:0007669"/>
    <property type="project" value="UniProtKB-KW"/>
</dbReference>
<evidence type="ECO:0000259" key="10">
    <source>
        <dbReference type="Pfam" id="PF02397"/>
    </source>
</evidence>
<evidence type="ECO:0000313" key="11">
    <source>
        <dbReference type="EMBL" id="TNC49155.1"/>
    </source>
</evidence>
<reference evidence="11 12" key="1">
    <citation type="submission" date="2019-06" db="EMBL/GenBank/DDBJ databases">
        <title>YIM 131921 draft genome.</title>
        <authorList>
            <person name="Jiang L."/>
        </authorList>
    </citation>
    <scope>NUCLEOTIDE SEQUENCE [LARGE SCALE GENOMIC DNA]</scope>
    <source>
        <strain evidence="11 12">YIM 131921</strain>
    </source>
</reference>
<organism evidence="11 12">
    <name type="scientific">Rubellimicrobium rubrum</name>
    <dbReference type="NCBI Taxonomy" id="2585369"/>
    <lineage>
        <taxon>Bacteria</taxon>
        <taxon>Pseudomonadati</taxon>
        <taxon>Pseudomonadota</taxon>
        <taxon>Alphaproteobacteria</taxon>
        <taxon>Rhodobacterales</taxon>
        <taxon>Roseobacteraceae</taxon>
        <taxon>Rubellimicrobium</taxon>
    </lineage>
</organism>
<evidence type="ECO:0000256" key="2">
    <source>
        <dbReference type="ARBA" id="ARBA00006464"/>
    </source>
</evidence>
<comment type="similarity">
    <text evidence="2">Belongs to the bacterial sugar transferase family.</text>
</comment>
<name>A0A5C4MYI2_9RHOB</name>
<keyword evidence="12" id="KW-1185">Reference proteome</keyword>
<dbReference type="PANTHER" id="PTHR30576:SF4">
    <property type="entry name" value="UNDECAPRENYL-PHOSPHATE GALACTOSE PHOSPHOTRANSFERASE"/>
    <property type="match status" value="1"/>
</dbReference>
<dbReference type="Pfam" id="PF02397">
    <property type="entry name" value="Bac_transf"/>
    <property type="match status" value="1"/>
</dbReference>
<dbReference type="GO" id="GO:0016780">
    <property type="term" value="F:phosphotransferase activity, for other substituted phosphate groups"/>
    <property type="evidence" value="ECO:0007669"/>
    <property type="project" value="TreeGrafter"/>
</dbReference>
<dbReference type="PANTHER" id="PTHR30576">
    <property type="entry name" value="COLANIC BIOSYNTHESIS UDP-GLUCOSE LIPID CARRIER TRANSFERASE"/>
    <property type="match status" value="1"/>
</dbReference>
<accession>A0A5C4MYI2</accession>
<keyword evidence="5 9" id="KW-0812">Transmembrane</keyword>
<evidence type="ECO:0000256" key="6">
    <source>
        <dbReference type="ARBA" id="ARBA00022989"/>
    </source>
</evidence>
<dbReference type="Proteomes" id="UP000305887">
    <property type="component" value="Unassembled WGS sequence"/>
</dbReference>
<dbReference type="AlphaFoldDB" id="A0A5C4MYI2"/>
<keyword evidence="6 9" id="KW-1133">Transmembrane helix</keyword>
<evidence type="ECO:0000256" key="5">
    <source>
        <dbReference type="ARBA" id="ARBA00022692"/>
    </source>
</evidence>
<dbReference type="OrthoDB" id="9808602at2"/>
<dbReference type="InterPro" id="IPR003362">
    <property type="entry name" value="Bact_transf"/>
</dbReference>